<dbReference type="SUPFAM" id="SSF161098">
    <property type="entry name" value="MetI-like"/>
    <property type="match status" value="1"/>
</dbReference>
<dbReference type="Pfam" id="PF00528">
    <property type="entry name" value="BPD_transp_1"/>
    <property type="match status" value="1"/>
</dbReference>
<dbReference type="InterPro" id="IPR000515">
    <property type="entry name" value="MetI-like"/>
</dbReference>
<evidence type="ECO:0000256" key="3">
    <source>
        <dbReference type="ARBA" id="ARBA00022475"/>
    </source>
</evidence>
<dbReference type="PANTHER" id="PTHR30151">
    <property type="entry name" value="ALKANE SULFONATE ABC TRANSPORTER-RELATED, MEMBRANE SUBUNIT"/>
    <property type="match status" value="1"/>
</dbReference>
<evidence type="ECO:0000313" key="10">
    <source>
        <dbReference type="EMBL" id="SEP07570.1"/>
    </source>
</evidence>
<organism evidence="10 11">
    <name type="scientific">Salinihabitans flavidus</name>
    <dbReference type="NCBI Taxonomy" id="569882"/>
    <lineage>
        <taxon>Bacteria</taxon>
        <taxon>Pseudomonadati</taxon>
        <taxon>Pseudomonadota</taxon>
        <taxon>Alphaproteobacteria</taxon>
        <taxon>Rhodobacterales</taxon>
        <taxon>Roseobacteraceae</taxon>
        <taxon>Salinihabitans</taxon>
    </lineage>
</organism>
<keyword evidence="4 7" id="KW-0812">Transmembrane</keyword>
<keyword evidence="6 7" id="KW-0472">Membrane</keyword>
<keyword evidence="5 7" id="KW-1133">Transmembrane helix</keyword>
<evidence type="ECO:0000256" key="1">
    <source>
        <dbReference type="ARBA" id="ARBA00004651"/>
    </source>
</evidence>
<dbReference type="InterPro" id="IPR035906">
    <property type="entry name" value="MetI-like_sf"/>
</dbReference>
<keyword evidence="3" id="KW-1003">Cell membrane</keyword>
<sequence>MSATNTNTDHMRPAENAVTAELSTQEQARLRAPFHRERVFRNFSYFSPLVILLLWEISAQLGAIDRRFFPPPSAIAETFLSMIVSLELFRHIGATLQRVAVGFLMGAIPGLFMGIFLGLFLRPRQIVGPILAALYPVPKIAILPLILLVFGTGDMSKYVIIAIGVFFLMYYNTFGGVRQVPQIYLDVAQSTGANRYQVFTQIALPSALPQIFTGLKLSAGTSFIIIAAAEFLGARSGVGFFIWSSWQTFSVTRMFVGIVTISMLGYLTLTLIDLIERRVVPWARN</sequence>
<evidence type="ECO:0000256" key="6">
    <source>
        <dbReference type="ARBA" id="ARBA00023136"/>
    </source>
</evidence>
<keyword evidence="2 7" id="KW-0813">Transport</keyword>
<feature type="transmembrane region" description="Helical" evidence="7">
    <location>
        <begin position="133"/>
        <end position="152"/>
    </location>
</feature>
<accession>A0A1H8UWH8</accession>
<dbReference type="GO" id="GO:0005886">
    <property type="term" value="C:plasma membrane"/>
    <property type="evidence" value="ECO:0007669"/>
    <property type="project" value="UniProtKB-SubCell"/>
</dbReference>
<feature type="transmembrane region" description="Helical" evidence="7">
    <location>
        <begin position="255"/>
        <end position="275"/>
    </location>
</feature>
<comment type="similarity">
    <text evidence="7">Belongs to the binding-protein-dependent transport system permease family.</text>
</comment>
<reference evidence="10 11" key="1">
    <citation type="submission" date="2016-10" db="EMBL/GenBank/DDBJ databases">
        <authorList>
            <person name="de Groot N.N."/>
        </authorList>
    </citation>
    <scope>NUCLEOTIDE SEQUENCE [LARGE SCALE GENOMIC DNA]</scope>
    <source>
        <strain evidence="10 11">DSM 27842</strain>
    </source>
</reference>
<evidence type="ECO:0000256" key="4">
    <source>
        <dbReference type="ARBA" id="ARBA00022692"/>
    </source>
</evidence>
<evidence type="ECO:0000256" key="8">
    <source>
        <dbReference type="SAM" id="MobiDB-lite"/>
    </source>
</evidence>
<dbReference type="GO" id="GO:0055085">
    <property type="term" value="P:transmembrane transport"/>
    <property type="evidence" value="ECO:0007669"/>
    <property type="project" value="InterPro"/>
</dbReference>
<feature type="region of interest" description="Disordered" evidence="8">
    <location>
        <begin position="1"/>
        <end position="23"/>
    </location>
</feature>
<proteinExistence type="inferred from homology"/>
<feature type="domain" description="ABC transmembrane type-1" evidence="9">
    <location>
        <begin position="92"/>
        <end position="276"/>
    </location>
</feature>
<comment type="subcellular location">
    <subcellularLocation>
        <location evidence="1 7">Cell membrane</location>
        <topology evidence="1 7">Multi-pass membrane protein</topology>
    </subcellularLocation>
</comment>
<feature type="transmembrane region" description="Helical" evidence="7">
    <location>
        <begin position="43"/>
        <end position="62"/>
    </location>
</feature>
<dbReference type="EMBL" id="FODS01000023">
    <property type="protein sequence ID" value="SEP07570.1"/>
    <property type="molecule type" value="Genomic_DNA"/>
</dbReference>
<evidence type="ECO:0000256" key="2">
    <source>
        <dbReference type="ARBA" id="ARBA00022448"/>
    </source>
</evidence>
<gene>
    <name evidence="10" type="ORF">SAMN04490248_1237</name>
</gene>
<feature type="transmembrane region" description="Helical" evidence="7">
    <location>
        <begin position="158"/>
        <end position="174"/>
    </location>
</feature>
<feature type="transmembrane region" description="Helical" evidence="7">
    <location>
        <begin position="99"/>
        <end position="121"/>
    </location>
</feature>
<dbReference type="Proteomes" id="UP000198893">
    <property type="component" value="Unassembled WGS sequence"/>
</dbReference>
<evidence type="ECO:0000256" key="7">
    <source>
        <dbReference type="RuleBase" id="RU363032"/>
    </source>
</evidence>
<dbReference type="RefSeq" id="WP_217639323.1">
    <property type="nucleotide sequence ID" value="NZ_FODS01000023.1"/>
</dbReference>
<evidence type="ECO:0000313" key="11">
    <source>
        <dbReference type="Proteomes" id="UP000198893"/>
    </source>
</evidence>
<name>A0A1H8UWH8_9RHOB</name>
<keyword evidence="11" id="KW-1185">Reference proteome</keyword>
<dbReference type="PANTHER" id="PTHR30151:SF38">
    <property type="entry name" value="ALIPHATIC SULFONATES TRANSPORT PERMEASE PROTEIN SSUC-RELATED"/>
    <property type="match status" value="1"/>
</dbReference>
<evidence type="ECO:0000259" key="9">
    <source>
        <dbReference type="PROSITE" id="PS50928"/>
    </source>
</evidence>
<feature type="transmembrane region" description="Helical" evidence="7">
    <location>
        <begin position="223"/>
        <end position="243"/>
    </location>
</feature>
<evidence type="ECO:0000256" key="5">
    <source>
        <dbReference type="ARBA" id="ARBA00022989"/>
    </source>
</evidence>
<dbReference type="PROSITE" id="PS50928">
    <property type="entry name" value="ABC_TM1"/>
    <property type="match status" value="1"/>
</dbReference>
<dbReference type="CDD" id="cd06261">
    <property type="entry name" value="TM_PBP2"/>
    <property type="match status" value="1"/>
</dbReference>
<dbReference type="STRING" id="569882.SAMN04490248_1237"/>
<dbReference type="AlphaFoldDB" id="A0A1H8UWH8"/>
<protein>
    <submittedName>
        <fullName evidence="10">NitT/TauT family transport system permease protein</fullName>
    </submittedName>
</protein>
<dbReference type="Gene3D" id="1.10.3720.10">
    <property type="entry name" value="MetI-like"/>
    <property type="match status" value="1"/>
</dbReference>